<evidence type="ECO:0000313" key="3">
    <source>
        <dbReference type="Proteomes" id="UP001140949"/>
    </source>
</evidence>
<sequence>MKGEAAALLLMPTSLQRNREEERKGRDTHHRKGAAGRRWPDSRTVGADASERSSSAAGEVVLRTAERYSPARARGVLNQCSAEIQRGRHPTADGRIVAISEVALLEIASCSDSSIAGVDRTDNHAAEASGGSGRRRRMS</sequence>
<comment type="caution">
    <text evidence="2">The sequence shown here is derived from an EMBL/GenBank/DDBJ whole genome shotgun (WGS) entry which is preliminary data.</text>
</comment>
<evidence type="ECO:0000313" key="2">
    <source>
        <dbReference type="EMBL" id="KAJ6850153.1"/>
    </source>
</evidence>
<evidence type="ECO:0000256" key="1">
    <source>
        <dbReference type="SAM" id="MobiDB-lite"/>
    </source>
</evidence>
<feature type="compositionally biased region" description="Basic residues" evidence="1">
    <location>
        <begin position="26"/>
        <end position="35"/>
    </location>
</feature>
<name>A0AAX6IB57_IRIPA</name>
<dbReference type="AlphaFoldDB" id="A0AAX6IB57"/>
<proteinExistence type="predicted"/>
<feature type="region of interest" description="Disordered" evidence="1">
    <location>
        <begin position="1"/>
        <end position="58"/>
    </location>
</feature>
<accession>A0AAX6IB57</accession>
<reference evidence="2" key="2">
    <citation type="submission" date="2023-04" db="EMBL/GenBank/DDBJ databases">
        <authorList>
            <person name="Bruccoleri R.E."/>
            <person name="Oakeley E.J."/>
            <person name="Faust A.-M."/>
            <person name="Dessus-Babus S."/>
            <person name="Altorfer M."/>
            <person name="Burckhardt D."/>
            <person name="Oertli M."/>
            <person name="Naumann U."/>
            <person name="Petersen F."/>
            <person name="Wong J."/>
        </authorList>
    </citation>
    <scope>NUCLEOTIDE SEQUENCE</scope>
    <source>
        <strain evidence="2">GSM-AAB239-AS_SAM_17_03QT</strain>
        <tissue evidence="2">Leaf</tissue>
    </source>
</reference>
<protein>
    <submittedName>
        <fullName evidence="2">Skin secretory protein xP2-like</fullName>
    </submittedName>
</protein>
<gene>
    <name evidence="2" type="ORF">M6B38_266105</name>
</gene>
<dbReference type="EMBL" id="JANAVB010003200">
    <property type="protein sequence ID" value="KAJ6850153.1"/>
    <property type="molecule type" value="Genomic_DNA"/>
</dbReference>
<organism evidence="2 3">
    <name type="scientific">Iris pallida</name>
    <name type="common">Sweet iris</name>
    <dbReference type="NCBI Taxonomy" id="29817"/>
    <lineage>
        <taxon>Eukaryota</taxon>
        <taxon>Viridiplantae</taxon>
        <taxon>Streptophyta</taxon>
        <taxon>Embryophyta</taxon>
        <taxon>Tracheophyta</taxon>
        <taxon>Spermatophyta</taxon>
        <taxon>Magnoliopsida</taxon>
        <taxon>Liliopsida</taxon>
        <taxon>Asparagales</taxon>
        <taxon>Iridaceae</taxon>
        <taxon>Iridoideae</taxon>
        <taxon>Irideae</taxon>
        <taxon>Iris</taxon>
    </lineage>
</organism>
<feature type="region of interest" description="Disordered" evidence="1">
    <location>
        <begin position="115"/>
        <end position="139"/>
    </location>
</feature>
<keyword evidence="3" id="KW-1185">Reference proteome</keyword>
<dbReference type="Proteomes" id="UP001140949">
    <property type="component" value="Unassembled WGS sequence"/>
</dbReference>
<reference evidence="2" key="1">
    <citation type="journal article" date="2023" name="GigaByte">
        <title>Genome assembly of the bearded iris, Iris pallida Lam.</title>
        <authorList>
            <person name="Bruccoleri R.E."/>
            <person name="Oakeley E.J."/>
            <person name="Faust A.M.E."/>
            <person name="Altorfer M."/>
            <person name="Dessus-Babus S."/>
            <person name="Burckhardt D."/>
            <person name="Oertli M."/>
            <person name="Naumann U."/>
            <person name="Petersen F."/>
            <person name="Wong J."/>
        </authorList>
    </citation>
    <scope>NUCLEOTIDE SEQUENCE</scope>
    <source>
        <strain evidence="2">GSM-AAB239-AS_SAM_17_03QT</strain>
    </source>
</reference>